<keyword evidence="1" id="KW-0732">Signal</keyword>
<gene>
    <name evidence="3" type="ORF">HNP55_004021</name>
</gene>
<dbReference type="AlphaFoldDB" id="A0A840LCL6"/>
<dbReference type="RefSeq" id="WP_184303490.1">
    <property type="nucleotide sequence ID" value="NZ_JACHLP010000009.1"/>
</dbReference>
<evidence type="ECO:0000313" key="4">
    <source>
        <dbReference type="Proteomes" id="UP000562027"/>
    </source>
</evidence>
<dbReference type="Gene3D" id="2.60.120.260">
    <property type="entry name" value="Galactose-binding domain-like"/>
    <property type="match status" value="1"/>
</dbReference>
<feature type="chain" id="PRO_5032546615" description="Ice-binding protein C-terminal domain-containing protein" evidence="1">
    <location>
        <begin position="24"/>
        <end position="216"/>
    </location>
</feature>
<feature type="signal peptide" evidence="1">
    <location>
        <begin position="1"/>
        <end position="23"/>
    </location>
</feature>
<name>A0A840LCL6_9BURK</name>
<evidence type="ECO:0000313" key="3">
    <source>
        <dbReference type="EMBL" id="MBB4845471.1"/>
    </source>
</evidence>
<evidence type="ECO:0000256" key="1">
    <source>
        <dbReference type="SAM" id="SignalP"/>
    </source>
</evidence>
<dbReference type="EMBL" id="JACHLP010000009">
    <property type="protein sequence ID" value="MBB4845471.1"/>
    <property type="molecule type" value="Genomic_DNA"/>
</dbReference>
<proteinExistence type="predicted"/>
<protein>
    <recommendedName>
        <fullName evidence="2">Ice-binding protein C-terminal domain-containing protein</fullName>
    </recommendedName>
</protein>
<organism evidence="3 4">
    <name type="scientific">Roseateles oligotrophus</name>
    <dbReference type="NCBI Taxonomy" id="1769250"/>
    <lineage>
        <taxon>Bacteria</taxon>
        <taxon>Pseudomonadati</taxon>
        <taxon>Pseudomonadota</taxon>
        <taxon>Betaproteobacteria</taxon>
        <taxon>Burkholderiales</taxon>
        <taxon>Sphaerotilaceae</taxon>
        <taxon>Roseateles</taxon>
    </lineage>
</organism>
<reference evidence="3 4" key="1">
    <citation type="submission" date="2020-08" db="EMBL/GenBank/DDBJ databases">
        <title>Functional genomics of gut bacteria from endangered species of beetles.</title>
        <authorList>
            <person name="Carlos-Shanley C."/>
        </authorList>
    </citation>
    <scope>NUCLEOTIDE SEQUENCE [LARGE SCALE GENOMIC DNA]</scope>
    <source>
        <strain evidence="3 4">S00239</strain>
    </source>
</reference>
<dbReference type="Pfam" id="PF07589">
    <property type="entry name" value="PEP-CTERM"/>
    <property type="match status" value="1"/>
</dbReference>
<dbReference type="InterPro" id="IPR013424">
    <property type="entry name" value="Ice-binding_C"/>
</dbReference>
<dbReference type="NCBIfam" id="TIGR02595">
    <property type="entry name" value="PEP_CTERM"/>
    <property type="match status" value="1"/>
</dbReference>
<dbReference type="Proteomes" id="UP000562027">
    <property type="component" value="Unassembled WGS sequence"/>
</dbReference>
<keyword evidence="4" id="KW-1185">Reference proteome</keyword>
<accession>A0A840LCL6</accession>
<feature type="domain" description="Ice-binding protein C-terminal" evidence="2">
    <location>
        <begin position="188"/>
        <end position="212"/>
    </location>
</feature>
<comment type="caution">
    <text evidence="3">The sequence shown here is derived from an EMBL/GenBank/DDBJ whole genome shotgun (WGS) entry which is preliminary data.</text>
</comment>
<sequence length="216" mass="22616">MKKIIHNTLALSALVLAVTHASAATNLVKNGSMNGMTGNSYTNYTAPTNWSFITPGGERWKSYGATPSPEGGDYFGVMSLKAYAPRFSVGGLTQSISGLVVGQTYDLSFYSMSNHTNSGAWDHWDVSLGDSAAKSGVNTQPGLGWKLNNMQFTASATTQQLKFLAVFGAGANPEILNLDGVSLTAAAAVPEPSSYALMLGGLIGIGALISRRKQQG</sequence>
<evidence type="ECO:0000259" key="2">
    <source>
        <dbReference type="Pfam" id="PF07589"/>
    </source>
</evidence>